<keyword evidence="5" id="KW-0964">Secreted</keyword>
<evidence type="ECO:0000256" key="1">
    <source>
        <dbReference type="ARBA" id="ARBA00004613"/>
    </source>
</evidence>
<dbReference type="SUPFAM" id="SSF53254">
    <property type="entry name" value="Phosphoglycerate mutase-like"/>
    <property type="match status" value="1"/>
</dbReference>
<keyword evidence="19" id="KW-0472">Membrane</keyword>
<feature type="transmembrane region" description="Helical" evidence="19">
    <location>
        <begin position="30"/>
        <end position="50"/>
    </location>
</feature>
<organism evidence="20 21">
    <name type="scientific">Aspergillus udagawae</name>
    <dbReference type="NCBI Taxonomy" id="91492"/>
    <lineage>
        <taxon>Eukaryota</taxon>
        <taxon>Fungi</taxon>
        <taxon>Dikarya</taxon>
        <taxon>Ascomycota</taxon>
        <taxon>Pezizomycotina</taxon>
        <taxon>Eurotiomycetes</taxon>
        <taxon>Eurotiomycetidae</taxon>
        <taxon>Eurotiales</taxon>
        <taxon>Aspergillaceae</taxon>
        <taxon>Aspergillus</taxon>
        <taxon>Aspergillus subgen. Fumigati</taxon>
    </lineage>
</organism>
<dbReference type="AlphaFoldDB" id="A0A8H3NAC7"/>
<evidence type="ECO:0000256" key="9">
    <source>
        <dbReference type="ARBA" id="ARBA00041857"/>
    </source>
</evidence>
<keyword evidence="19" id="KW-1133">Transmembrane helix</keyword>
<protein>
    <recommendedName>
        <fullName evidence="16">Phytase A</fullName>
        <ecNumber evidence="4">3.1.3.8</ecNumber>
    </recommendedName>
    <alternativeName>
        <fullName evidence="17">Histidine acid phosphatase phyA</fullName>
    </alternativeName>
    <alternativeName>
        <fullName evidence="10">Myo-inositol hexakisphosphate phosphohydrolase A</fullName>
    </alternativeName>
    <alternativeName>
        <fullName evidence="9">Myo-inositol-hexaphosphate 3-phosphohydrolase A</fullName>
    </alternativeName>
</protein>
<evidence type="ECO:0000256" key="15">
    <source>
        <dbReference type="ARBA" id="ARBA00043788"/>
    </source>
</evidence>
<name>A0A8H3NAC7_9EURO</name>
<evidence type="ECO:0000256" key="12">
    <source>
        <dbReference type="ARBA" id="ARBA00043675"/>
    </source>
</evidence>
<comment type="similarity">
    <text evidence="2">Belongs to the histidine acid phosphatase family.</text>
</comment>
<dbReference type="InterPro" id="IPR029033">
    <property type="entry name" value="His_PPase_superfam"/>
</dbReference>
<comment type="subunit">
    <text evidence="3">Monomer.</text>
</comment>
<evidence type="ECO:0000313" key="21">
    <source>
        <dbReference type="Proteomes" id="UP000465221"/>
    </source>
</evidence>
<sequence>MKELYNGRRVRRGEDNFLLRLRVRTFNEGGILIVGIMGALTFLLSVAYLLSGVSGAPSSAGSASCDTVELGYQCSSATSHLWGQYSPFFSLEDELSVSSELPKDCRVTFVQVLSRHGARYPTSSKSKKYKKLVTAIQKNATSFKGKFAFLKTYNYTLGADDLTPFGEQQMVNSGIKFYQKYKALARSVVPFIRSSGSDRVIASGEKFIEGFQQAKLADSGATNRAAPVISVIIPESETFNNTLDHSVCTKFEASELGDEVAANFTALFAPAIGARAEKHLPGVQLTDDDVVSLMDMCSFDTVARASDASQLSPFCALFTHNEWKKYDYLQSLGKYYGYGAGNPLGPAQGIGFTNELIARLTRSPVQDHTSTNSTLDSNPATFPLNATIYVDFSHDNGMIPIFFAMGLYNGTEPLSLTSVESTKESDGYSASWAVPFAARAYFETMQCKSEKEPLVRALINDRVVPLHGCAVDKLGRCKLSDFVEGLSWARSGGNWRDPYNSTCKMPIYDITHYLPIETLPPPETDKTYYTKPILVLIVSLRINTWNKYLSLIRKLQREARLLCVTNVYDLNELVDEHADEIAGFIVTTGEIMLADEYVPVLPPRHSEKNTNNPMSTPCSNTNGIEIEEGMIEGLPTRLATLLKHPPAAHNTYSLVFAFEFPRAAARYPTSFTAFMQAHFGLNWSIAGTSRQRVAMELQPHTPGMLAARTYRRWFHIRGVFLRGVPRQEKVLVSCEDGEVEFGEGERMNRWTLWHRRPWIETPDTVVGEWDEIQSETEGVGDGEEEEEGYLGDSEEMDDQNDEEGDREDEELRADCPVAIHEVKTANGTETEELGGSYVAFVGHLEDSRSMASLILGICGVEMDDSE</sequence>
<evidence type="ECO:0000256" key="6">
    <source>
        <dbReference type="ARBA" id="ARBA00022801"/>
    </source>
</evidence>
<comment type="subcellular location">
    <subcellularLocation>
        <location evidence="1">Secreted</location>
    </subcellularLocation>
</comment>
<dbReference type="CDD" id="cd07061">
    <property type="entry name" value="HP_HAP_like"/>
    <property type="match status" value="1"/>
</dbReference>
<dbReference type="EMBL" id="BLKC01000011">
    <property type="protein sequence ID" value="GFF28039.1"/>
    <property type="molecule type" value="Genomic_DNA"/>
</dbReference>
<evidence type="ECO:0000256" key="19">
    <source>
        <dbReference type="SAM" id="Phobius"/>
    </source>
</evidence>
<comment type="catalytic activity">
    <reaction evidence="13">
        <text>1D-myo-inositol 1,2,6-trisphosphate + H2O = 1D-myo-inositol 1,2-bisphosphate + phosphate</text>
        <dbReference type="Rhea" id="RHEA:77131"/>
        <dbReference type="ChEBI" id="CHEBI:15377"/>
        <dbReference type="ChEBI" id="CHEBI:43474"/>
        <dbReference type="ChEBI" id="CHEBI:195537"/>
        <dbReference type="ChEBI" id="CHEBI:195539"/>
    </reaction>
    <physiologicalReaction direction="left-to-right" evidence="13">
        <dbReference type="Rhea" id="RHEA:77132"/>
    </physiologicalReaction>
</comment>
<evidence type="ECO:0000256" key="11">
    <source>
        <dbReference type="ARBA" id="ARBA00043670"/>
    </source>
</evidence>
<comment type="caution">
    <text evidence="20">The sequence shown here is derived from an EMBL/GenBank/DDBJ whole genome shotgun (WGS) entry which is preliminary data.</text>
</comment>
<dbReference type="Proteomes" id="UP000465221">
    <property type="component" value="Unassembled WGS sequence"/>
</dbReference>
<dbReference type="FunFam" id="3.40.50.1240:FF:000027">
    <property type="entry name" value="3-phytase A"/>
    <property type="match status" value="1"/>
</dbReference>
<evidence type="ECO:0000256" key="18">
    <source>
        <dbReference type="SAM" id="MobiDB-lite"/>
    </source>
</evidence>
<dbReference type="Gene3D" id="3.40.50.1240">
    <property type="entry name" value="Phosphoglycerate mutase-like"/>
    <property type="match status" value="1"/>
</dbReference>
<evidence type="ECO:0000256" key="14">
    <source>
        <dbReference type="ARBA" id="ARBA00043748"/>
    </source>
</evidence>
<evidence type="ECO:0000256" key="2">
    <source>
        <dbReference type="ARBA" id="ARBA00005375"/>
    </source>
</evidence>
<keyword evidence="7" id="KW-1015">Disulfide bond</keyword>
<evidence type="ECO:0000256" key="10">
    <source>
        <dbReference type="ARBA" id="ARBA00042300"/>
    </source>
</evidence>
<evidence type="ECO:0000256" key="5">
    <source>
        <dbReference type="ARBA" id="ARBA00022525"/>
    </source>
</evidence>
<evidence type="ECO:0000256" key="17">
    <source>
        <dbReference type="ARBA" id="ARBA00044262"/>
    </source>
</evidence>
<evidence type="ECO:0000256" key="7">
    <source>
        <dbReference type="ARBA" id="ARBA00023157"/>
    </source>
</evidence>
<dbReference type="PROSITE" id="PS00616">
    <property type="entry name" value="HIS_ACID_PHOSPHAT_1"/>
    <property type="match status" value="1"/>
</dbReference>
<dbReference type="GO" id="GO:0005576">
    <property type="term" value="C:extracellular region"/>
    <property type="evidence" value="ECO:0007669"/>
    <property type="project" value="UniProtKB-SubCell"/>
</dbReference>
<dbReference type="PANTHER" id="PTHR20963:SF24">
    <property type="entry name" value="3-PHYTASE B"/>
    <property type="match status" value="1"/>
</dbReference>
<evidence type="ECO:0000313" key="20">
    <source>
        <dbReference type="EMBL" id="GFF28039.1"/>
    </source>
</evidence>
<keyword evidence="6" id="KW-0378">Hydrolase</keyword>
<dbReference type="Pfam" id="PF00328">
    <property type="entry name" value="His_Phos_2"/>
    <property type="match status" value="1"/>
</dbReference>
<keyword evidence="8" id="KW-0325">Glycoprotein</keyword>
<proteinExistence type="inferred from homology"/>
<dbReference type="PROSITE" id="PS00778">
    <property type="entry name" value="HIS_ACID_PHOSPHAT_2"/>
    <property type="match status" value="1"/>
</dbReference>
<comment type="catalytic activity">
    <reaction evidence="15">
        <text>1D-myo-inositol hexakisphosphate + H2O = 1D-myo-inositol 1,2,4,5,6-pentakisphosphate + phosphate</text>
        <dbReference type="Rhea" id="RHEA:16989"/>
        <dbReference type="ChEBI" id="CHEBI:15377"/>
        <dbReference type="ChEBI" id="CHEBI:43474"/>
        <dbReference type="ChEBI" id="CHEBI:57798"/>
        <dbReference type="ChEBI" id="CHEBI:58130"/>
        <dbReference type="EC" id="3.1.3.8"/>
    </reaction>
    <physiologicalReaction direction="left-to-right" evidence="15">
        <dbReference type="Rhea" id="RHEA:16990"/>
    </physiologicalReaction>
</comment>
<dbReference type="GO" id="GO:0003993">
    <property type="term" value="F:acid phosphatase activity"/>
    <property type="evidence" value="ECO:0007669"/>
    <property type="project" value="TreeGrafter"/>
</dbReference>
<gene>
    <name evidence="20" type="ORF">IFM46972_02238</name>
</gene>
<feature type="region of interest" description="Disordered" evidence="18">
    <location>
        <begin position="773"/>
        <end position="810"/>
    </location>
</feature>
<comment type="catalytic activity">
    <reaction evidence="14">
        <text>1D-myo-inositol 1,2,4,5,6-pentakisphosphate + H2O = 1D-myo-inositol 1,2,5,6-tetrakisphosphate + phosphate</text>
        <dbReference type="Rhea" id="RHEA:77115"/>
        <dbReference type="ChEBI" id="CHEBI:15377"/>
        <dbReference type="ChEBI" id="CHEBI:43474"/>
        <dbReference type="ChEBI" id="CHEBI:57798"/>
        <dbReference type="ChEBI" id="CHEBI:195535"/>
    </reaction>
    <physiologicalReaction direction="left-to-right" evidence="14">
        <dbReference type="Rhea" id="RHEA:77116"/>
    </physiologicalReaction>
</comment>
<reference evidence="20 21" key="1">
    <citation type="submission" date="2020-01" db="EMBL/GenBank/DDBJ databases">
        <title>Draft genome sequence of Aspergillus udagawae IFM 46972.</title>
        <authorList>
            <person name="Takahashi H."/>
            <person name="Yaguchi T."/>
        </authorList>
    </citation>
    <scope>NUCLEOTIDE SEQUENCE [LARGE SCALE GENOMIC DNA]</scope>
    <source>
        <strain evidence="20 21">IFM 46972</strain>
    </source>
</reference>
<dbReference type="GO" id="GO:0016158">
    <property type="term" value="F:inositol hexakisphosphate 3-phosphatase activity"/>
    <property type="evidence" value="ECO:0007669"/>
    <property type="project" value="UniProtKB-EC"/>
</dbReference>
<keyword evidence="19" id="KW-0812">Transmembrane</keyword>
<comment type="catalytic activity">
    <reaction evidence="12">
        <text>1D-myo-inositol 1,2-bisphosphate + H2O = 1D-myo-inositol 2-phosphate + phosphate</text>
        <dbReference type="Rhea" id="RHEA:77135"/>
        <dbReference type="ChEBI" id="CHEBI:15377"/>
        <dbReference type="ChEBI" id="CHEBI:43474"/>
        <dbReference type="ChEBI" id="CHEBI:84142"/>
        <dbReference type="ChEBI" id="CHEBI:195539"/>
    </reaction>
    <physiologicalReaction direction="left-to-right" evidence="12">
        <dbReference type="Rhea" id="RHEA:77136"/>
    </physiologicalReaction>
</comment>
<dbReference type="InterPro" id="IPR033379">
    <property type="entry name" value="Acid_Pase_AS"/>
</dbReference>
<accession>A0A8H3NAC7</accession>
<dbReference type="InterPro" id="IPR000560">
    <property type="entry name" value="His_Pase_clade-2"/>
</dbReference>
<evidence type="ECO:0000256" key="13">
    <source>
        <dbReference type="ARBA" id="ARBA00043721"/>
    </source>
</evidence>
<evidence type="ECO:0000256" key="8">
    <source>
        <dbReference type="ARBA" id="ARBA00023180"/>
    </source>
</evidence>
<evidence type="ECO:0000256" key="3">
    <source>
        <dbReference type="ARBA" id="ARBA00011245"/>
    </source>
</evidence>
<dbReference type="EC" id="3.1.3.8" evidence="4"/>
<comment type="catalytic activity">
    <reaction evidence="11">
        <text>1D-myo-inositol 1,2,5,6-tetrakisphosphate + H2O = 1D-myo-inositol 1,2,6-trisphosphate + phosphate</text>
        <dbReference type="Rhea" id="RHEA:77119"/>
        <dbReference type="ChEBI" id="CHEBI:15377"/>
        <dbReference type="ChEBI" id="CHEBI:43474"/>
        <dbReference type="ChEBI" id="CHEBI:195535"/>
        <dbReference type="ChEBI" id="CHEBI:195537"/>
    </reaction>
    <physiologicalReaction direction="left-to-right" evidence="11">
        <dbReference type="Rhea" id="RHEA:77120"/>
    </physiologicalReaction>
</comment>
<dbReference type="PANTHER" id="PTHR20963">
    <property type="entry name" value="MULTIPLE INOSITOL POLYPHOSPHATE PHOSPHATASE-RELATED"/>
    <property type="match status" value="1"/>
</dbReference>
<evidence type="ECO:0000256" key="4">
    <source>
        <dbReference type="ARBA" id="ARBA00012632"/>
    </source>
</evidence>
<evidence type="ECO:0000256" key="16">
    <source>
        <dbReference type="ARBA" id="ARBA00044106"/>
    </source>
</evidence>